<dbReference type="OrthoDB" id="7619725at2"/>
<feature type="domain" description="SAF" evidence="5">
    <location>
        <begin position="22"/>
        <end position="80"/>
    </location>
</feature>
<comment type="function">
    <text evidence="4">Involved in the assembly process of the P-ring formation. It may associate with FlgF on the rod constituting a structure essential for the P-ring assembly or may act as a modulator protein for the P-ring assembly.</text>
</comment>
<dbReference type="Pfam" id="PF13144">
    <property type="entry name" value="ChapFlgA"/>
    <property type="match status" value="1"/>
</dbReference>
<dbReference type="CDD" id="cd11614">
    <property type="entry name" value="SAF_CpaB_FlgA_like"/>
    <property type="match status" value="1"/>
</dbReference>
<comment type="subcellular location">
    <subcellularLocation>
        <location evidence="1 4">Periplasm</location>
    </subcellularLocation>
</comment>
<dbReference type="Gene3D" id="2.30.30.760">
    <property type="match status" value="1"/>
</dbReference>
<dbReference type="AlphaFoldDB" id="A0A5C4N4N4"/>
<protein>
    <recommendedName>
        <fullName evidence="4">Flagella basal body P-ring formation protein FlgA</fullName>
    </recommendedName>
</protein>
<dbReference type="Proteomes" id="UP000305887">
    <property type="component" value="Unassembled WGS sequence"/>
</dbReference>
<name>A0A5C4N4N4_9RHOB</name>
<feature type="chain" id="PRO_5023095852" description="Flagella basal body P-ring formation protein FlgA" evidence="4">
    <location>
        <begin position="23"/>
        <end position="143"/>
    </location>
</feature>
<reference evidence="6 7" key="1">
    <citation type="submission" date="2019-06" db="EMBL/GenBank/DDBJ databases">
        <title>YIM 131921 draft genome.</title>
        <authorList>
            <person name="Jiang L."/>
        </authorList>
    </citation>
    <scope>NUCLEOTIDE SEQUENCE [LARGE SCALE GENOMIC DNA]</scope>
    <source>
        <strain evidence="6 7">YIM 131921</strain>
    </source>
</reference>
<keyword evidence="6" id="KW-0969">Cilium</keyword>
<comment type="similarity">
    <text evidence="4">Belongs to the FlgA family.</text>
</comment>
<keyword evidence="2 4" id="KW-0732">Signal</keyword>
<dbReference type="InterPro" id="IPR039246">
    <property type="entry name" value="Flagellar_FlgA"/>
</dbReference>
<organism evidence="6 7">
    <name type="scientific">Rubellimicrobium rubrum</name>
    <dbReference type="NCBI Taxonomy" id="2585369"/>
    <lineage>
        <taxon>Bacteria</taxon>
        <taxon>Pseudomonadati</taxon>
        <taxon>Pseudomonadota</taxon>
        <taxon>Alphaproteobacteria</taxon>
        <taxon>Rhodobacterales</taxon>
        <taxon>Roseobacteraceae</taxon>
        <taxon>Rubellimicrobium</taxon>
    </lineage>
</organism>
<dbReference type="RefSeq" id="WP_139075680.1">
    <property type="nucleotide sequence ID" value="NZ_VDFU01000004.1"/>
</dbReference>
<dbReference type="SMART" id="SM00858">
    <property type="entry name" value="SAF"/>
    <property type="match status" value="1"/>
</dbReference>
<sequence>MDPFAACRIVAVLLLGAAPAAADIIVPTRTIPPQSIIGPEDLALSEANVPGAVTDPSQAIGLEARVALYPGRPIRPQDLGPPAVIERNAIVPLIFMRGTLLITAEGRALDRAGPGELIRVMNTTSRTTVTARVGTDGAAYVSE</sequence>
<keyword evidence="4" id="KW-1005">Bacterial flagellum biogenesis</keyword>
<evidence type="ECO:0000256" key="2">
    <source>
        <dbReference type="ARBA" id="ARBA00022729"/>
    </source>
</evidence>
<dbReference type="PANTHER" id="PTHR36307">
    <property type="entry name" value="FLAGELLA BASAL BODY P-RING FORMATION PROTEIN FLGA"/>
    <property type="match status" value="1"/>
</dbReference>
<dbReference type="InterPro" id="IPR013974">
    <property type="entry name" value="SAF"/>
</dbReference>
<dbReference type="EMBL" id="VDFU01000004">
    <property type="protein sequence ID" value="TNC51566.1"/>
    <property type="molecule type" value="Genomic_DNA"/>
</dbReference>
<keyword evidence="3 4" id="KW-0574">Periplasm</keyword>
<evidence type="ECO:0000256" key="4">
    <source>
        <dbReference type="RuleBase" id="RU362063"/>
    </source>
</evidence>
<dbReference type="PANTHER" id="PTHR36307:SF1">
    <property type="entry name" value="FLAGELLA BASAL BODY P-RING FORMATION PROTEIN FLGA"/>
    <property type="match status" value="1"/>
</dbReference>
<feature type="signal peptide" evidence="4">
    <location>
        <begin position="1"/>
        <end position="22"/>
    </location>
</feature>
<evidence type="ECO:0000313" key="6">
    <source>
        <dbReference type="EMBL" id="TNC51566.1"/>
    </source>
</evidence>
<gene>
    <name evidence="6" type="primary">flgA</name>
    <name evidence="6" type="ORF">FHG66_05230</name>
</gene>
<dbReference type="InterPro" id="IPR017585">
    <property type="entry name" value="SAF_FlgA"/>
</dbReference>
<evidence type="ECO:0000259" key="5">
    <source>
        <dbReference type="SMART" id="SM00858"/>
    </source>
</evidence>
<comment type="caution">
    <text evidence="6">The sequence shown here is derived from an EMBL/GenBank/DDBJ whole genome shotgun (WGS) entry which is preliminary data.</text>
</comment>
<evidence type="ECO:0000256" key="3">
    <source>
        <dbReference type="ARBA" id="ARBA00022764"/>
    </source>
</evidence>
<dbReference type="Gene3D" id="3.90.1210.10">
    <property type="entry name" value="Antifreeze-like/N-acetylneuraminic acid synthase C-terminal domain"/>
    <property type="match status" value="1"/>
</dbReference>
<keyword evidence="6" id="KW-0282">Flagellum</keyword>
<proteinExistence type="inferred from homology"/>
<keyword evidence="6" id="KW-0966">Cell projection</keyword>
<evidence type="ECO:0000256" key="1">
    <source>
        <dbReference type="ARBA" id="ARBA00004418"/>
    </source>
</evidence>
<keyword evidence="7" id="KW-1185">Reference proteome</keyword>
<dbReference type="GO" id="GO:0044780">
    <property type="term" value="P:bacterial-type flagellum assembly"/>
    <property type="evidence" value="ECO:0007669"/>
    <property type="project" value="InterPro"/>
</dbReference>
<evidence type="ECO:0000313" key="7">
    <source>
        <dbReference type="Proteomes" id="UP000305887"/>
    </source>
</evidence>
<dbReference type="GO" id="GO:0042597">
    <property type="term" value="C:periplasmic space"/>
    <property type="evidence" value="ECO:0007669"/>
    <property type="project" value="UniProtKB-SubCell"/>
</dbReference>
<dbReference type="NCBIfam" id="TIGR03170">
    <property type="entry name" value="flgA_cterm"/>
    <property type="match status" value="1"/>
</dbReference>
<accession>A0A5C4N4N4</accession>